<dbReference type="EMBL" id="CADCTE010000156">
    <property type="protein sequence ID" value="CAA9264808.1"/>
    <property type="molecule type" value="Genomic_DNA"/>
</dbReference>
<evidence type="ECO:0000313" key="1">
    <source>
        <dbReference type="EMBL" id="CAA9264808.1"/>
    </source>
</evidence>
<dbReference type="AlphaFoldDB" id="A0A6J4J1X3"/>
<sequence length="106" mass="11367">MTEYADFASRLRDVLVGIATLEVDGGADSRPALLSPDGRRFVFAQTLAQMHAAVSRIDGEVLSDPADSSPLEGQLRLFSVHIWEALETAAGDAGTLRITYYGVVAE</sequence>
<proteinExistence type="predicted"/>
<protein>
    <submittedName>
        <fullName evidence="1">Uncharacterized protein</fullName>
    </submittedName>
</protein>
<reference evidence="1" key="1">
    <citation type="submission" date="2020-02" db="EMBL/GenBank/DDBJ databases">
        <authorList>
            <person name="Meier V. D."/>
        </authorList>
    </citation>
    <scope>NUCLEOTIDE SEQUENCE</scope>
    <source>
        <strain evidence="1">AVDCRST_MAG83</strain>
    </source>
</reference>
<organism evidence="1">
    <name type="scientific">uncultured Arthrobacter sp</name>
    <dbReference type="NCBI Taxonomy" id="114050"/>
    <lineage>
        <taxon>Bacteria</taxon>
        <taxon>Bacillati</taxon>
        <taxon>Actinomycetota</taxon>
        <taxon>Actinomycetes</taxon>
        <taxon>Micrococcales</taxon>
        <taxon>Micrococcaceae</taxon>
        <taxon>Arthrobacter</taxon>
        <taxon>environmental samples</taxon>
    </lineage>
</organism>
<gene>
    <name evidence="1" type="ORF">AVDCRST_MAG83-3199</name>
</gene>
<accession>A0A6J4J1X3</accession>
<name>A0A6J4J1X3_9MICC</name>
<dbReference type="RefSeq" id="WP_294569254.1">
    <property type="nucleotide sequence ID" value="NZ_CADCTE010000156.1"/>
</dbReference>